<evidence type="ECO:0000313" key="7">
    <source>
        <dbReference type="EMBL" id="CAH7690585.1"/>
    </source>
</evidence>
<dbReference type="GO" id="GO:0007064">
    <property type="term" value="P:mitotic sister chromatid cohesion"/>
    <property type="evidence" value="ECO:0007669"/>
    <property type="project" value="InterPro"/>
</dbReference>
<keyword evidence="5" id="KW-0131">Cell cycle</keyword>
<dbReference type="EMBL" id="CALTRL010006341">
    <property type="protein sequence ID" value="CAH7690585.1"/>
    <property type="molecule type" value="Genomic_DNA"/>
</dbReference>
<comment type="caution">
    <text evidence="7">The sequence shown here is derived from an EMBL/GenBank/DDBJ whole genome shotgun (WGS) entry which is preliminary data.</text>
</comment>
<comment type="similarity">
    <text evidence="6">Belongs to the CTF8 family.</text>
</comment>
<evidence type="ECO:0000256" key="5">
    <source>
        <dbReference type="ARBA" id="ARBA00023306"/>
    </source>
</evidence>
<dbReference type="PANTHER" id="PTHR28605">
    <property type="entry name" value="CTF8, CHROMOSOME TRANSMISSION FIDELITY FACTOR 8 HOMOLOG (S. CEREVISIAE)"/>
    <property type="match status" value="1"/>
</dbReference>
<keyword evidence="2" id="KW-0235">DNA replication</keyword>
<dbReference type="InterPro" id="IPR018607">
    <property type="entry name" value="Ctf8"/>
</dbReference>
<dbReference type="GO" id="GO:0031390">
    <property type="term" value="C:Ctf18 RFC-like complex"/>
    <property type="evidence" value="ECO:0007669"/>
    <property type="project" value="InterPro"/>
</dbReference>
<dbReference type="Proteomes" id="UP001153365">
    <property type="component" value="Unassembled WGS sequence"/>
</dbReference>
<keyword evidence="3" id="KW-0238">DNA-binding</keyword>
<dbReference type="Pfam" id="PF09696">
    <property type="entry name" value="Ctf8"/>
    <property type="match status" value="1"/>
</dbReference>
<reference evidence="7" key="1">
    <citation type="submission" date="2022-06" db="EMBL/GenBank/DDBJ databases">
        <authorList>
            <consortium name="SYNGENTA / RWTH Aachen University"/>
        </authorList>
    </citation>
    <scope>NUCLEOTIDE SEQUENCE</scope>
</reference>
<evidence type="ECO:0000256" key="6">
    <source>
        <dbReference type="ARBA" id="ARBA00038447"/>
    </source>
</evidence>
<accession>A0AAV0BT07</accession>
<evidence type="ECO:0000256" key="3">
    <source>
        <dbReference type="ARBA" id="ARBA00023125"/>
    </source>
</evidence>
<keyword evidence="8" id="KW-1185">Reference proteome</keyword>
<dbReference type="AlphaFoldDB" id="A0AAV0BT07"/>
<name>A0AAV0BT07_PHAPC</name>
<organism evidence="7 8">
    <name type="scientific">Phakopsora pachyrhizi</name>
    <name type="common">Asian soybean rust disease fungus</name>
    <dbReference type="NCBI Taxonomy" id="170000"/>
    <lineage>
        <taxon>Eukaryota</taxon>
        <taxon>Fungi</taxon>
        <taxon>Dikarya</taxon>
        <taxon>Basidiomycota</taxon>
        <taxon>Pucciniomycotina</taxon>
        <taxon>Pucciniomycetes</taxon>
        <taxon>Pucciniales</taxon>
        <taxon>Phakopsoraceae</taxon>
        <taxon>Phakopsora</taxon>
    </lineage>
</organism>
<gene>
    <name evidence="7" type="ORF">PPACK8108_LOCUS25976</name>
</gene>
<sequence>MRFPISITPHSQSSSDLNVETIDSTTSIVRLNDRETLIVELQGKLELSFSDQLDSVPVEQLTEDDKELRLGLEIGKLDLSNQEKPYLRIGNHQLEGKFIKLTNPLTVLRKTEWKRKHEDGGEEQGFDIVAIVERKLVFSKRPHPIPIS</sequence>
<comment type="subcellular location">
    <subcellularLocation>
        <location evidence="1">Nucleus</location>
    </subcellularLocation>
</comment>
<dbReference type="PANTHER" id="PTHR28605:SF1">
    <property type="entry name" value="CHROMOSOME TRANSMISSION FIDELITY FACTOR 8"/>
    <property type="match status" value="1"/>
</dbReference>
<evidence type="ECO:0000256" key="2">
    <source>
        <dbReference type="ARBA" id="ARBA00022705"/>
    </source>
</evidence>
<dbReference type="GO" id="GO:0006260">
    <property type="term" value="P:DNA replication"/>
    <property type="evidence" value="ECO:0007669"/>
    <property type="project" value="UniProtKB-KW"/>
</dbReference>
<evidence type="ECO:0000256" key="4">
    <source>
        <dbReference type="ARBA" id="ARBA00023242"/>
    </source>
</evidence>
<keyword evidence="4" id="KW-0539">Nucleus</keyword>
<protein>
    <submittedName>
        <fullName evidence="7">Ctf8-domain-containing protein</fullName>
    </submittedName>
</protein>
<proteinExistence type="inferred from homology"/>
<evidence type="ECO:0000313" key="8">
    <source>
        <dbReference type="Proteomes" id="UP001153365"/>
    </source>
</evidence>
<evidence type="ECO:0000256" key="1">
    <source>
        <dbReference type="ARBA" id="ARBA00004123"/>
    </source>
</evidence>
<dbReference type="GO" id="GO:0003677">
    <property type="term" value="F:DNA binding"/>
    <property type="evidence" value="ECO:0007669"/>
    <property type="project" value="UniProtKB-KW"/>
</dbReference>